<keyword evidence="2" id="KW-1185">Reference proteome</keyword>
<accession>A0ABR3FTB1</accession>
<comment type="caution">
    <text evidence="1">The sequence shown here is derived from an EMBL/GenBank/DDBJ whole genome shotgun (WGS) entry which is preliminary data.</text>
</comment>
<evidence type="ECO:0000313" key="2">
    <source>
        <dbReference type="Proteomes" id="UP001465976"/>
    </source>
</evidence>
<protein>
    <submittedName>
        <fullName evidence="1">Uncharacterized protein</fullName>
    </submittedName>
</protein>
<evidence type="ECO:0000313" key="1">
    <source>
        <dbReference type="EMBL" id="KAL0578569.1"/>
    </source>
</evidence>
<name>A0ABR3FTB1_9AGAR</name>
<reference evidence="1 2" key="1">
    <citation type="submission" date="2024-02" db="EMBL/GenBank/DDBJ databases">
        <title>A draft genome for the cacao thread blight pathogen Marasmius crinis-equi.</title>
        <authorList>
            <person name="Cohen S.P."/>
            <person name="Baruah I.K."/>
            <person name="Amoako-Attah I."/>
            <person name="Bukari Y."/>
            <person name="Meinhardt L.W."/>
            <person name="Bailey B.A."/>
        </authorList>
    </citation>
    <scope>NUCLEOTIDE SEQUENCE [LARGE SCALE GENOMIC DNA]</scope>
    <source>
        <strain evidence="1 2">GH-76</strain>
    </source>
</reference>
<gene>
    <name evidence="1" type="ORF">V5O48_003419</name>
</gene>
<dbReference type="Proteomes" id="UP001465976">
    <property type="component" value="Unassembled WGS sequence"/>
</dbReference>
<organism evidence="1 2">
    <name type="scientific">Marasmius crinis-equi</name>
    <dbReference type="NCBI Taxonomy" id="585013"/>
    <lineage>
        <taxon>Eukaryota</taxon>
        <taxon>Fungi</taxon>
        <taxon>Dikarya</taxon>
        <taxon>Basidiomycota</taxon>
        <taxon>Agaricomycotina</taxon>
        <taxon>Agaricomycetes</taxon>
        <taxon>Agaricomycetidae</taxon>
        <taxon>Agaricales</taxon>
        <taxon>Marasmiineae</taxon>
        <taxon>Marasmiaceae</taxon>
        <taxon>Marasmius</taxon>
    </lineage>
</organism>
<dbReference type="EMBL" id="JBAHYK010000093">
    <property type="protein sequence ID" value="KAL0578569.1"/>
    <property type="molecule type" value="Genomic_DNA"/>
</dbReference>
<proteinExistence type="predicted"/>
<sequence length="388" mass="44524">MTSPHLKKRTRYDDIQLPDKATRERQLQDSRNCAHWTVNLDGWKICPEYYTDLYSEDRRVLKDTKEFRFPDSSGSGTYFVRSCYDGLYEEFWQRAMTRKRAVLITGQPRTGSSQPQLVLESADKLFIQASSLNPENFRWAKYTPPLQIALPAWTLEELHDGFWHHWRAPEFFCALEATIHGSDPELSDESVELAIDVLQKAVDEAKTQEAHSLRVDAELRAELAGISDLVLMKRATIVDILILDALERCGPCPTEIYNSITYGRAQASIPPDIFERICGGVSSLYSRPSLLPDADLDHFVLILPRPCEGKFESEVVCSPVWQLHFKSHMIRRMAVEYFDSLGNEEQVRLCRVFKDSKSWTAPIAEVLQERMSSNLSSRGIVSRNLPRY</sequence>